<organism evidence="2 3">
    <name type="scientific">Ehrlichia ruminantium (strain Welgevonden)</name>
    <dbReference type="NCBI Taxonomy" id="254945"/>
    <lineage>
        <taxon>Bacteria</taxon>
        <taxon>Pseudomonadati</taxon>
        <taxon>Pseudomonadota</taxon>
        <taxon>Alphaproteobacteria</taxon>
        <taxon>Rickettsiales</taxon>
        <taxon>Anaplasmataceae</taxon>
        <taxon>Ehrlichia</taxon>
    </lineage>
</organism>
<feature type="compositionally biased region" description="Basic and acidic residues" evidence="1">
    <location>
        <begin position="283"/>
        <end position="295"/>
    </location>
</feature>
<dbReference type="RefSeq" id="WP_011155238.1">
    <property type="nucleotide sequence ID" value="NC_005295.2"/>
</dbReference>
<feature type="compositionally biased region" description="Polar residues" evidence="1">
    <location>
        <begin position="250"/>
        <end position="260"/>
    </location>
</feature>
<dbReference type="KEGG" id="eru:Erum5580"/>
<protein>
    <recommendedName>
        <fullName evidence="4">DUF3023 domain-containing protein</fullName>
    </recommendedName>
</protein>
<feature type="region of interest" description="Disordered" evidence="1">
    <location>
        <begin position="246"/>
        <end position="344"/>
    </location>
</feature>
<evidence type="ECO:0000256" key="1">
    <source>
        <dbReference type="SAM" id="MobiDB-lite"/>
    </source>
</evidence>
<name>A0A0H3M6C3_EHRRW</name>
<dbReference type="AlphaFoldDB" id="A0A0H3M6C3"/>
<dbReference type="KEGG" id="erw:ERWE_CDS_05850"/>
<proteinExistence type="predicted"/>
<sequence>MLFKNNKLFSNALHGQVLIELNHIDRIYVKSMCCIGNTDANGNLNVIINKDKTHNLCTPGEGKSLFHMQCTVSAKRLTRYPALKELVYKLYPSFLPLPILNMEAYFLVEHTNIGIVNHIINNPEGPVDGTTIFKKHKPVFNPGTFGQFILCNPKSVGNFGTHYHTEFDEVTAIQTLGNLTYATFQTTQESPKSDTTTQKTKQQGLLSRLSSIFHKKTPLEEDVNEESQKLLEDEYEKLGAVGGIDISGPICTQSQQNSDTESPESKNKYFSSLSQFSSVVHKTTSDRQRTSEESKCLIGEEENDEISTTSSIGISNIAGDSESYPPATIYDISASSNQQKKEKH</sequence>
<evidence type="ECO:0000313" key="2">
    <source>
        <dbReference type="EMBL" id="CAI27079.1"/>
    </source>
</evidence>
<feature type="compositionally biased region" description="Low complexity" evidence="1">
    <location>
        <begin position="306"/>
        <end position="317"/>
    </location>
</feature>
<evidence type="ECO:0000313" key="3">
    <source>
        <dbReference type="Proteomes" id="UP000001021"/>
    </source>
</evidence>
<dbReference type="EMBL" id="CR925678">
    <property type="protein sequence ID" value="CAI27079.1"/>
    <property type="molecule type" value="Genomic_DNA"/>
</dbReference>
<gene>
    <name evidence="2" type="ordered locus">ERWE_CDS_05850</name>
</gene>
<feature type="compositionally biased region" description="Polar residues" evidence="1">
    <location>
        <begin position="268"/>
        <end position="282"/>
    </location>
</feature>
<keyword evidence="3" id="KW-1185">Reference proteome</keyword>
<reference evidence="2 3" key="1">
    <citation type="journal article" date="2006" name="J. Bacteriol.">
        <title>Comparative genomic analysis of three strains of Ehrlichia ruminantium reveals an active process of genome size plasticity.</title>
        <authorList>
            <person name="Frutos R."/>
            <person name="Viari A."/>
            <person name="Ferraz C."/>
            <person name="Morgat A."/>
            <person name="Eychenie S."/>
            <person name="Kandassami Y."/>
            <person name="Chantal I."/>
            <person name="Bensaid A."/>
            <person name="Coissac E."/>
            <person name="Vachiery N."/>
            <person name="Demaille J."/>
            <person name="Martinez D."/>
        </authorList>
    </citation>
    <scope>NUCLEOTIDE SEQUENCE [LARGE SCALE GENOMIC DNA]</scope>
    <source>
        <strain evidence="2 3">Welgevonden</strain>
    </source>
</reference>
<dbReference type="GeneID" id="33058324"/>
<dbReference type="Pfam" id="PF11224">
    <property type="entry name" value="DUF3023"/>
    <property type="match status" value="1"/>
</dbReference>
<dbReference type="InterPro" id="IPR021387">
    <property type="entry name" value="DUF3023"/>
</dbReference>
<dbReference type="Proteomes" id="UP000001021">
    <property type="component" value="Chromosome"/>
</dbReference>
<evidence type="ECO:0008006" key="4">
    <source>
        <dbReference type="Google" id="ProtNLM"/>
    </source>
</evidence>
<dbReference type="HOGENOM" id="CLU_805935_0_0_5"/>
<accession>A0A0H3M6C3</accession>